<protein>
    <submittedName>
        <fullName evidence="1">Myc-type basic helix-loop-helix (BHLH) domain-containing protein</fullName>
    </submittedName>
</protein>
<comment type="caution">
    <text evidence="1">The sequence shown here is derived from an EMBL/GenBank/DDBJ whole genome shotgun (WGS) entry which is preliminary data.</text>
</comment>
<gene>
    <name evidence="1" type="ORF">IHE45_07G122200</name>
</gene>
<name>A0ACB7VUI2_DIOAL</name>
<proteinExistence type="predicted"/>
<organism evidence="1 2">
    <name type="scientific">Dioscorea alata</name>
    <name type="common">Purple yam</name>
    <dbReference type="NCBI Taxonomy" id="55571"/>
    <lineage>
        <taxon>Eukaryota</taxon>
        <taxon>Viridiplantae</taxon>
        <taxon>Streptophyta</taxon>
        <taxon>Embryophyta</taxon>
        <taxon>Tracheophyta</taxon>
        <taxon>Spermatophyta</taxon>
        <taxon>Magnoliopsida</taxon>
        <taxon>Liliopsida</taxon>
        <taxon>Dioscoreales</taxon>
        <taxon>Dioscoreaceae</taxon>
        <taxon>Dioscorea</taxon>
    </lineage>
</organism>
<keyword evidence="2" id="KW-1185">Reference proteome</keyword>
<accession>A0ACB7VUI2</accession>
<reference evidence="2" key="1">
    <citation type="journal article" date="2022" name="Nat. Commun.">
        <title>Chromosome evolution and the genetic basis of agronomically important traits in greater yam.</title>
        <authorList>
            <person name="Bredeson J.V."/>
            <person name="Lyons J.B."/>
            <person name="Oniyinde I.O."/>
            <person name="Okereke N.R."/>
            <person name="Kolade O."/>
            <person name="Nnabue I."/>
            <person name="Nwadili C.O."/>
            <person name="Hribova E."/>
            <person name="Parker M."/>
            <person name="Nwogha J."/>
            <person name="Shu S."/>
            <person name="Carlson J."/>
            <person name="Kariba R."/>
            <person name="Muthemba S."/>
            <person name="Knop K."/>
            <person name="Barton G.J."/>
            <person name="Sherwood A.V."/>
            <person name="Lopez-Montes A."/>
            <person name="Asiedu R."/>
            <person name="Jamnadass R."/>
            <person name="Muchugi A."/>
            <person name="Goodstein D."/>
            <person name="Egesi C.N."/>
            <person name="Featherston J."/>
            <person name="Asfaw A."/>
            <person name="Simpson G.G."/>
            <person name="Dolezel J."/>
            <person name="Hendre P.S."/>
            <person name="Van Deynze A."/>
            <person name="Kumar P.L."/>
            <person name="Obidiegwu J.E."/>
            <person name="Bhattacharjee R."/>
            <person name="Rokhsar D.S."/>
        </authorList>
    </citation>
    <scope>NUCLEOTIDE SEQUENCE [LARGE SCALE GENOMIC DNA]</scope>
    <source>
        <strain evidence="2">cv. TDa95/00328</strain>
    </source>
</reference>
<dbReference type="Proteomes" id="UP000827976">
    <property type="component" value="Chromosome 7"/>
</dbReference>
<dbReference type="EMBL" id="CM037017">
    <property type="protein sequence ID" value="KAH7678018.1"/>
    <property type="molecule type" value="Genomic_DNA"/>
</dbReference>
<evidence type="ECO:0000313" key="2">
    <source>
        <dbReference type="Proteomes" id="UP000827976"/>
    </source>
</evidence>
<evidence type="ECO:0000313" key="1">
    <source>
        <dbReference type="EMBL" id="KAH7678018.1"/>
    </source>
</evidence>
<sequence length="179" mass="19993">MQIEGEMRRMYIKALTSSPVDYLKFIAMHETLFSNESQAPSFDRFQLSGFSESKIMLASLIQGHSIATKDTNGKHGSKRQKTSHAATAVESPTRRSQKLGDRITALQQLVSPFGKTDTASVLQEANVYIKVLHEQIKVLSSPYFNKGFKEEKDDDLQSRGLCLVPISKITNLCDHAPMT</sequence>